<proteinExistence type="predicted"/>
<dbReference type="InterPro" id="IPR017039">
    <property type="entry name" value="Virul_fac_BrkB"/>
</dbReference>
<dbReference type="Proteomes" id="UP000637695">
    <property type="component" value="Unassembled WGS sequence"/>
</dbReference>
<gene>
    <name evidence="7" type="ORF">GCM10010885_22200</name>
</gene>
<dbReference type="GO" id="GO:0005886">
    <property type="term" value="C:plasma membrane"/>
    <property type="evidence" value="ECO:0007669"/>
    <property type="project" value="UniProtKB-SubCell"/>
</dbReference>
<reference evidence="7" key="1">
    <citation type="journal article" date="2014" name="Int. J. Syst. Evol. Microbiol.">
        <title>Complete genome sequence of Corynebacterium casei LMG S-19264T (=DSM 44701T), isolated from a smear-ripened cheese.</title>
        <authorList>
            <consortium name="US DOE Joint Genome Institute (JGI-PGF)"/>
            <person name="Walter F."/>
            <person name="Albersmeier A."/>
            <person name="Kalinowski J."/>
            <person name="Ruckert C."/>
        </authorList>
    </citation>
    <scope>NUCLEOTIDE SEQUENCE</scope>
    <source>
        <strain evidence="7">JCM 18487</strain>
    </source>
</reference>
<evidence type="ECO:0008006" key="9">
    <source>
        <dbReference type="Google" id="ProtNLM"/>
    </source>
</evidence>
<feature type="transmembrane region" description="Helical" evidence="6">
    <location>
        <begin position="242"/>
        <end position="266"/>
    </location>
</feature>
<accession>A0A917KFP1</accession>
<dbReference type="Pfam" id="PF03631">
    <property type="entry name" value="Virul_fac_BrkB"/>
    <property type="match status" value="1"/>
</dbReference>
<protein>
    <recommendedName>
        <fullName evidence="9">YihY family inner membrane protein</fullName>
    </recommendedName>
</protein>
<feature type="transmembrane region" description="Helical" evidence="6">
    <location>
        <begin position="96"/>
        <end position="115"/>
    </location>
</feature>
<feature type="transmembrane region" description="Helical" evidence="6">
    <location>
        <begin position="175"/>
        <end position="199"/>
    </location>
</feature>
<evidence type="ECO:0000256" key="1">
    <source>
        <dbReference type="ARBA" id="ARBA00004651"/>
    </source>
</evidence>
<keyword evidence="2" id="KW-1003">Cell membrane</keyword>
<evidence type="ECO:0000256" key="5">
    <source>
        <dbReference type="ARBA" id="ARBA00023136"/>
    </source>
</evidence>
<evidence type="ECO:0000256" key="6">
    <source>
        <dbReference type="SAM" id="Phobius"/>
    </source>
</evidence>
<evidence type="ECO:0000256" key="3">
    <source>
        <dbReference type="ARBA" id="ARBA00022692"/>
    </source>
</evidence>
<evidence type="ECO:0000256" key="4">
    <source>
        <dbReference type="ARBA" id="ARBA00022989"/>
    </source>
</evidence>
<feature type="transmembrane region" description="Helical" evidence="6">
    <location>
        <begin position="211"/>
        <end position="230"/>
    </location>
</feature>
<dbReference type="PANTHER" id="PTHR30213:SF0">
    <property type="entry name" value="UPF0761 MEMBRANE PROTEIN YIHY"/>
    <property type="match status" value="1"/>
</dbReference>
<comment type="caution">
    <text evidence="7">The sequence shown here is derived from an EMBL/GenBank/DDBJ whole genome shotgun (WGS) entry which is preliminary data.</text>
</comment>
<dbReference type="RefSeq" id="WP_188883138.1">
    <property type="nucleotide sequence ID" value="NZ_BMOY01000044.1"/>
</dbReference>
<keyword evidence="8" id="KW-1185">Reference proteome</keyword>
<reference evidence="7" key="2">
    <citation type="submission" date="2020-09" db="EMBL/GenBank/DDBJ databases">
        <authorList>
            <person name="Sun Q."/>
            <person name="Ohkuma M."/>
        </authorList>
    </citation>
    <scope>NUCLEOTIDE SEQUENCE</scope>
    <source>
        <strain evidence="7">JCM 18487</strain>
    </source>
</reference>
<evidence type="ECO:0000256" key="2">
    <source>
        <dbReference type="ARBA" id="ARBA00022475"/>
    </source>
</evidence>
<comment type="subcellular location">
    <subcellularLocation>
        <location evidence="1">Cell membrane</location>
        <topology evidence="1">Multi-pass membrane protein</topology>
    </subcellularLocation>
</comment>
<evidence type="ECO:0000313" key="7">
    <source>
        <dbReference type="EMBL" id="GGJ12382.1"/>
    </source>
</evidence>
<sequence length="284" mass="30896">MIRRWSAALAKFVWDLTACAVKHDIASLAAVIAFYAFFSLFPLLLLTLYVASALLPHADAEQLLVTLIRPYFPALPEAKQFIDRNIAHLSAVGSNVGLVSAVTLTWSATSGFLAVQQAMDVILASSQARSYMARRFIAFAMLAVFLCLTIASAVAMELYPVVGHTWFARARVPHLALLAHALSRVLFPLSLFLSFVVFYRYLPSAPVPWTCVVPGACVATAAVDLGRALFAWYASHLMAYQMVYGSLAVVMLVVLWIYIASMVMLFGAEIAAVLRAWEQGAAGG</sequence>
<name>A0A917KFP1_9BACL</name>
<keyword evidence="4 6" id="KW-1133">Transmembrane helix</keyword>
<dbReference type="NCBIfam" id="TIGR00765">
    <property type="entry name" value="yihY_not_rbn"/>
    <property type="match status" value="1"/>
</dbReference>
<evidence type="ECO:0000313" key="8">
    <source>
        <dbReference type="Proteomes" id="UP000637695"/>
    </source>
</evidence>
<organism evidence="7 8">
    <name type="scientific">Alicyclobacillus cellulosilyticus</name>
    <dbReference type="NCBI Taxonomy" id="1003997"/>
    <lineage>
        <taxon>Bacteria</taxon>
        <taxon>Bacillati</taxon>
        <taxon>Bacillota</taxon>
        <taxon>Bacilli</taxon>
        <taxon>Bacillales</taxon>
        <taxon>Alicyclobacillaceae</taxon>
        <taxon>Alicyclobacillus</taxon>
    </lineage>
</organism>
<dbReference type="PANTHER" id="PTHR30213">
    <property type="entry name" value="INNER MEMBRANE PROTEIN YHJD"/>
    <property type="match status" value="1"/>
</dbReference>
<keyword evidence="5 6" id="KW-0472">Membrane</keyword>
<dbReference type="AlphaFoldDB" id="A0A917KFP1"/>
<feature type="transmembrane region" description="Helical" evidence="6">
    <location>
        <begin position="136"/>
        <end position="155"/>
    </location>
</feature>
<dbReference type="PIRSF" id="PIRSF035875">
    <property type="entry name" value="RNase_BN"/>
    <property type="match status" value="1"/>
</dbReference>
<dbReference type="EMBL" id="BMOY01000044">
    <property type="protein sequence ID" value="GGJ12382.1"/>
    <property type="molecule type" value="Genomic_DNA"/>
</dbReference>
<feature type="transmembrane region" description="Helical" evidence="6">
    <location>
        <begin position="32"/>
        <end position="55"/>
    </location>
</feature>
<keyword evidence="3 6" id="KW-0812">Transmembrane</keyword>